<keyword evidence="7 10" id="KW-0653">Protein transport</keyword>
<dbReference type="EMBL" id="JAVHJO010000002">
    <property type="protein sequence ID" value="KAK6542273.1"/>
    <property type="molecule type" value="Genomic_DNA"/>
</dbReference>
<protein>
    <recommendedName>
        <fullName evidence="10">Guanine nucleotide-exchange factor SEC12</fullName>
    </recommendedName>
</protein>
<dbReference type="GO" id="GO:0006888">
    <property type="term" value="P:endoplasmic reticulum to Golgi vesicle-mediated transport"/>
    <property type="evidence" value="ECO:0007669"/>
    <property type="project" value="UniProtKB-UniRule"/>
</dbReference>
<evidence type="ECO:0000313" key="12">
    <source>
        <dbReference type="Proteomes" id="UP001365542"/>
    </source>
</evidence>
<sequence>MAASNTSKLTLKYPLFCAQYLDEKTLLIAGGGGESRSGVENGIQLVDTSSQNPTVKSTLSLPKDEDAVMSCAILPSKQAIIAGINQTSSTIKTGSNAHFRTFSLSNEKAEVKEISAREYFRPKAWDDVYQRVTKSSLSGKYAVISSSVPLVRGEGTYGGEVVVLSVDDKGSGVLIDRIVNESEIVDVDIIEATDGDEKKKNVEYVAYSTPSSVYIRKITPSGLEAEKLVYTLPGAPKAGSSSRTKPQIRSVKLISPSLFVLLINLPFRSGVELQLLSIPLSNQASILETHRYHPPSVFRAGISAATALDVLVFPENPISPESSSQQIALGLASADLSVVVTLLDISWSISGEGNKKVHDAKFRHFKQLPTGHFFPATNVAFSPLPADKTKKELQLASVSASNTLVIHRFTLSDEKHLSRSSAFRDTLPILLFSLVFIILLAVGLQLVFEHRGNLPKFDIMEVWEDVLETVKGSAKLGEQEIHRMEKMGKKLKEELAGAGRGVREGLKKEVVQGVLEGVIGMG</sequence>
<reference evidence="11 12" key="1">
    <citation type="submission" date="2019-10" db="EMBL/GenBank/DDBJ databases">
        <authorList>
            <person name="Palmer J.M."/>
        </authorList>
    </citation>
    <scope>NUCLEOTIDE SEQUENCE [LARGE SCALE GENOMIC DNA]</scope>
    <source>
        <strain evidence="11 12">TWF694</strain>
    </source>
</reference>
<gene>
    <name evidence="11" type="ORF">TWF694_006233</name>
</gene>
<dbReference type="GO" id="GO:0015031">
    <property type="term" value="P:protein transport"/>
    <property type="evidence" value="ECO:0007669"/>
    <property type="project" value="UniProtKB-KW"/>
</dbReference>
<dbReference type="PANTHER" id="PTHR23284">
    <property type="entry name" value="PROLACTIN REGULATORY ELEMENT BINDING PROTEIN"/>
    <property type="match status" value="1"/>
</dbReference>
<evidence type="ECO:0000256" key="7">
    <source>
        <dbReference type="ARBA" id="ARBA00022927"/>
    </source>
</evidence>
<name>A0AAV9XJK8_9PEZI</name>
<evidence type="ECO:0000256" key="5">
    <source>
        <dbReference type="ARBA" id="ARBA00022824"/>
    </source>
</evidence>
<keyword evidence="12" id="KW-1185">Reference proteome</keyword>
<keyword evidence="8 10" id="KW-1133">Transmembrane helix</keyword>
<keyword evidence="4 10" id="KW-0677">Repeat</keyword>
<keyword evidence="3 10" id="KW-0812">Transmembrane</keyword>
<comment type="caution">
    <text evidence="11">The sequence shown here is derived from an EMBL/GenBank/DDBJ whole genome shotgun (WGS) entry which is preliminary data.</text>
</comment>
<comment type="similarity">
    <text evidence="10">Belongs to the WD repeat SEC12 family.</text>
</comment>
<dbReference type="GO" id="GO:0003400">
    <property type="term" value="P:regulation of COPII vesicle coating"/>
    <property type="evidence" value="ECO:0007669"/>
    <property type="project" value="UniProtKB-UniRule"/>
</dbReference>
<evidence type="ECO:0000256" key="4">
    <source>
        <dbReference type="ARBA" id="ARBA00022737"/>
    </source>
</evidence>
<organism evidence="11 12">
    <name type="scientific">Orbilia ellipsospora</name>
    <dbReference type="NCBI Taxonomy" id="2528407"/>
    <lineage>
        <taxon>Eukaryota</taxon>
        <taxon>Fungi</taxon>
        <taxon>Dikarya</taxon>
        <taxon>Ascomycota</taxon>
        <taxon>Pezizomycotina</taxon>
        <taxon>Orbiliomycetes</taxon>
        <taxon>Orbiliales</taxon>
        <taxon>Orbiliaceae</taxon>
        <taxon>Orbilia</taxon>
    </lineage>
</organism>
<dbReference type="InterPro" id="IPR015943">
    <property type="entry name" value="WD40/YVTN_repeat-like_dom_sf"/>
</dbReference>
<dbReference type="GO" id="GO:0005085">
    <property type="term" value="F:guanyl-nucleotide exchange factor activity"/>
    <property type="evidence" value="ECO:0007669"/>
    <property type="project" value="InterPro"/>
</dbReference>
<comment type="subcellular location">
    <subcellularLocation>
        <location evidence="10">Endoplasmic reticulum membrane</location>
        <topology evidence="10">Single-pass type II membrane protein</topology>
    </subcellularLocation>
    <subcellularLocation>
        <location evidence="10">Golgi apparatus membrane</location>
        <topology evidence="10">Single-pass type II membrane protein</topology>
    </subcellularLocation>
</comment>
<evidence type="ECO:0000256" key="6">
    <source>
        <dbReference type="ARBA" id="ARBA00022892"/>
    </source>
</evidence>
<keyword evidence="6" id="KW-0931">ER-Golgi transport</keyword>
<dbReference type="GO" id="GO:0005789">
    <property type="term" value="C:endoplasmic reticulum membrane"/>
    <property type="evidence" value="ECO:0007669"/>
    <property type="project" value="UniProtKB-SubCell"/>
</dbReference>
<comment type="function">
    <text evidence="10">Guanine nucleotide-exchange factor (GEF) required for the formation or budding of transport vesicles from the ER.</text>
</comment>
<dbReference type="Gene3D" id="2.130.10.10">
    <property type="entry name" value="YVTN repeat-like/Quinoprotein amine dehydrogenase"/>
    <property type="match status" value="1"/>
</dbReference>
<dbReference type="PANTHER" id="PTHR23284:SF0">
    <property type="entry name" value="PROLACTIN REGULATORY ELEMENT-BINDING PROTEIN"/>
    <property type="match status" value="1"/>
</dbReference>
<dbReference type="GO" id="GO:0000139">
    <property type="term" value="C:Golgi membrane"/>
    <property type="evidence" value="ECO:0007669"/>
    <property type="project" value="UniProtKB-SubCell"/>
</dbReference>
<keyword evidence="1 10" id="KW-0813">Transport</keyword>
<keyword evidence="2 10" id="KW-0853">WD repeat</keyword>
<keyword evidence="9 10" id="KW-0472">Membrane</keyword>
<evidence type="ECO:0000256" key="1">
    <source>
        <dbReference type="ARBA" id="ARBA00022448"/>
    </source>
</evidence>
<keyword evidence="5 10" id="KW-0256">Endoplasmic reticulum</keyword>
<dbReference type="AlphaFoldDB" id="A0AAV9XJK8"/>
<feature type="transmembrane region" description="Helical" evidence="10">
    <location>
        <begin position="427"/>
        <end position="448"/>
    </location>
</feature>
<evidence type="ECO:0000313" key="11">
    <source>
        <dbReference type="EMBL" id="KAK6542273.1"/>
    </source>
</evidence>
<accession>A0AAV9XJK8</accession>
<dbReference type="Proteomes" id="UP001365542">
    <property type="component" value="Unassembled WGS sequence"/>
</dbReference>
<dbReference type="InterPro" id="IPR045260">
    <property type="entry name" value="Sec12-like"/>
</dbReference>
<evidence type="ECO:0000256" key="2">
    <source>
        <dbReference type="ARBA" id="ARBA00022574"/>
    </source>
</evidence>
<evidence type="ECO:0000256" key="10">
    <source>
        <dbReference type="RuleBase" id="RU369019"/>
    </source>
</evidence>
<evidence type="ECO:0000256" key="8">
    <source>
        <dbReference type="ARBA" id="ARBA00022989"/>
    </source>
</evidence>
<evidence type="ECO:0000256" key="9">
    <source>
        <dbReference type="ARBA" id="ARBA00023136"/>
    </source>
</evidence>
<evidence type="ECO:0000256" key="3">
    <source>
        <dbReference type="ARBA" id="ARBA00022692"/>
    </source>
</evidence>
<proteinExistence type="inferred from homology"/>